<dbReference type="InParanoid" id="A0A395JM12"/>
<dbReference type="FunFam" id="3.30.70.1400:FF:000001">
    <property type="entry name" value="Aminomethyltransferase"/>
    <property type="match status" value="1"/>
</dbReference>
<organism evidence="11 12">
    <name type="scientific">Arenicella xantha</name>
    <dbReference type="NCBI Taxonomy" id="644221"/>
    <lineage>
        <taxon>Bacteria</taxon>
        <taxon>Pseudomonadati</taxon>
        <taxon>Pseudomonadota</taxon>
        <taxon>Gammaproteobacteria</taxon>
        <taxon>Arenicellales</taxon>
        <taxon>Arenicellaceae</taxon>
        <taxon>Arenicella</taxon>
    </lineage>
</organism>
<gene>
    <name evidence="7" type="primary">gcvT</name>
    <name evidence="11" type="ORF">DFR28_10132</name>
</gene>
<comment type="function">
    <text evidence="7">The glycine cleavage system catalyzes the degradation of glycine.</text>
</comment>
<dbReference type="InterPro" id="IPR013977">
    <property type="entry name" value="GcvT_C"/>
</dbReference>
<keyword evidence="12" id="KW-1185">Reference proteome</keyword>
<evidence type="ECO:0000313" key="12">
    <source>
        <dbReference type="Proteomes" id="UP000253083"/>
    </source>
</evidence>
<dbReference type="InterPro" id="IPR027266">
    <property type="entry name" value="TrmE/GcvT-like"/>
</dbReference>
<evidence type="ECO:0000259" key="10">
    <source>
        <dbReference type="Pfam" id="PF08669"/>
    </source>
</evidence>
<keyword evidence="4 7" id="KW-0808">Transferase</keyword>
<dbReference type="Pfam" id="PF08669">
    <property type="entry name" value="GCV_T_C"/>
    <property type="match status" value="1"/>
</dbReference>
<dbReference type="GO" id="GO:0004047">
    <property type="term" value="F:aminomethyltransferase activity"/>
    <property type="evidence" value="ECO:0007669"/>
    <property type="project" value="UniProtKB-UniRule"/>
</dbReference>
<dbReference type="SUPFAM" id="SSF101790">
    <property type="entry name" value="Aminomethyltransferase beta-barrel domain"/>
    <property type="match status" value="1"/>
</dbReference>
<dbReference type="EMBL" id="QNRT01000001">
    <property type="protein sequence ID" value="RBP52650.1"/>
    <property type="molecule type" value="Genomic_DNA"/>
</dbReference>
<dbReference type="GO" id="GO:0032259">
    <property type="term" value="P:methylation"/>
    <property type="evidence" value="ECO:0007669"/>
    <property type="project" value="UniProtKB-KW"/>
</dbReference>
<evidence type="ECO:0000313" key="11">
    <source>
        <dbReference type="EMBL" id="RBP52650.1"/>
    </source>
</evidence>
<evidence type="ECO:0000256" key="1">
    <source>
        <dbReference type="ARBA" id="ARBA00008609"/>
    </source>
</evidence>
<dbReference type="NCBIfam" id="NF001567">
    <property type="entry name" value="PRK00389.1"/>
    <property type="match status" value="1"/>
</dbReference>
<dbReference type="GO" id="GO:0005960">
    <property type="term" value="C:glycine cleavage complex"/>
    <property type="evidence" value="ECO:0007669"/>
    <property type="project" value="InterPro"/>
</dbReference>
<sequence>MLQWCAIQRFAAGASMSDPSSLLTTPLYDLHTSLNAKIVDFGGWALPVNYGSQIDEHHAVRNACGMFDVSHMTVSDINGADTIPFLRQLLANDIAKVTNTPGKALYSCMLNEQGGVIDDLITYYMSDTHCRLVTNAATNAKDMAWVATQASGFDITFTEQPELALIAVQGPDALAKCAEILPAEFANIVGELSRFEGRYWGTEFVGRTGYTGEDGVEFIVSADLAKQLWSAFIEAGVQPCGLGARDTLRLESGMALHGNDLDETHTPLESGLEWTVSLKEERDFVGKQALIEPSEKNLVGLILTDRGVLRGHQSVVLDDQVIGEVTSGTYSPTLEQSIALARVDKKLEIGQTVQIAVRQKHLNAVVARFPFVKNGSATN</sequence>
<dbReference type="Gene3D" id="3.30.1360.120">
    <property type="entry name" value="Probable tRNA modification gtpase trme, domain 1"/>
    <property type="match status" value="1"/>
</dbReference>
<feature type="binding site" evidence="8">
    <location>
        <position position="217"/>
    </location>
    <ligand>
        <name>substrate</name>
    </ligand>
</feature>
<evidence type="ECO:0000256" key="3">
    <source>
        <dbReference type="ARBA" id="ARBA00022576"/>
    </source>
</evidence>
<feature type="domain" description="Aminomethyltransferase C-terminal" evidence="10">
    <location>
        <begin position="296"/>
        <end position="373"/>
    </location>
</feature>
<keyword evidence="11" id="KW-0489">Methyltransferase</keyword>
<dbReference type="NCBIfam" id="TIGR00528">
    <property type="entry name" value="gcvT"/>
    <property type="match status" value="1"/>
</dbReference>
<dbReference type="Proteomes" id="UP000253083">
    <property type="component" value="Unassembled WGS sequence"/>
</dbReference>
<dbReference type="EC" id="2.1.2.10" evidence="2 7"/>
<comment type="caution">
    <text evidence="11">The sequence shown here is derived from an EMBL/GenBank/DDBJ whole genome shotgun (WGS) entry which is preliminary data.</text>
</comment>
<dbReference type="GO" id="GO:0019464">
    <property type="term" value="P:glycine decarboxylation via glycine cleavage system"/>
    <property type="evidence" value="ECO:0007669"/>
    <property type="project" value="UniProtKB-UniRule"/>
</dbReference>
<dbReference type="Pfam" id="PF01571">
    <property type="entry name" value="GCV_T"/>
    <property type="match status" value="1"/>
</dbReference>
<evidence type="ECO:0000256" key="6">
    <source>
        <dbReference type="ARBA" id="ARBA00047665"/>
    </source>
</evidence>
<dbReference type="AlphaFoldDB" id="A0A395JM12"/>
<dbReference type="SUPFAM" id="SSF103025">
    <property type="entry name" value="Folate-binding domain"/>
    <property type="match status" value="1"/>
</dbReference>
<keyword evidence="3 7" id="KW-0032">Aminotransferase</keyword>
<accession>A0A395JM12</accession>
<dbReference type="FunCoup" id="A0A395JM12">
    <property type="interactions" value="576"/>
</dbReference>
<dbReference type="PIRSF" id="PIRSF006487">
    <property type="entry name" value="GcvT"/>
    <property type="match status" value="1"/>
</dbReference>
<dbReference type="HAMAP" id="MF_00259">
    <property type="entry name" value="GcvT"/>
    <property type="match status" value="1"/>
</dbReference>
<dbReference type="InterPro" id="IPR029043">
    <property type="entry name" value="GcvT/YgfZ_C"/>
</dbReference>
<evidence type="ECO:0000259" key="9">
    <source>
        <dbReference type="Pfam" id="PF01571"/>
    </source>
</evidence>
<reference evidence="11 12" key="1">
    <citation type="submission" date="2018-06" db="EMBL/GenBank/DDBJ databases">
        <title>Genomic Encyclopedia of Type Strains, Phase IV (KMG-IV): sequencing the most valuable type-strain genomes for metagenomic binning, comparative biology and taxonomic classification.</title>
        <authorList>
            <person name="Goeker M."/>
        </authorList>
    </citation>
    <scope>NUCLEOTIDE SEQUENCE [LARGE SCALE GENOMIC DNA]</scope>
    <source>
        <strain evidence="11 12">DSM 24032</strain>
    </source>
</reference>
<name>A0A395JM12_9GAMM</name>
<dbReference type="InterPro" id="IPR022903">
    <property type="entry name" value="GcvT_bac"/>
</dbReference>
<feature type="domain" description="GCVT N-terminal" evidence="9">
    <location>
        <begin position="27"/>
        <end position="279"/>
    </location>
</feature>
<dbReference type="Gene3D" id="3.30.70.1400">
    <property type="entry name" value="Aminomethyltransferase beta-barrel domains"/>
    <property type="match status" value="1"/>
</dbReference>
<dbReference type="GO" id="GO:0005829">
    <property type="term" value="C:cytosol"/>
    <property type="evidence" value="ECO:0007669"/>
    <property type="project" value="TreeGrafter"/>
</dbReference>
<dbReference type="Gene3D" id="2.40.30.110">
    <property type="entry name" value="Aminomethyltransferase beta-barrel domains"/>
    <property type="match status" value="1"/>
</dbReference>
<proteinExistence type="inferred from homology"/>
<dbReference type="GO" id="GO:0008483">
    <property type="term" value="F:transaminase activity"/>
    <property type="evidence" value="ECO:0007669"/>
    <property type="project" value="UniProtKB-KW"/>
</dbReference>
<dbReference type="Gene3D" id="4.10.1250.10">
    <property type="entry name" value="Aminomethyltransferase fragment"/>
    <property type="match status" value="1"/>
</dbReference>
<evidence type="ECO:0000256" key="7">
    <source>
        <dbReference type="HAMAP-Rule" id="MF_00259"/>
    </source>
</evidence>
<dbReference type="FunFam" id="4.10.1250.10:FF:000001">
    <property type="entry name" value="Aminomethyltransferase"/>
    <property type="match status" value="1"/>
</dbReference>
<dbReference type="InterPro" id="IPR006222">
    <property type="entry name" value="GCVT_N"/>
</dbReference>
<comment type="catalytic activity">
    <reaction evidence="6 7">
        <text>N(6)-[(R)-S(8)-aminomethyldihydrolipoyl]-L-lysyl-[protein] + (6S)-5,6,7,8-tetrahydrofolate = N(6)-[(R)-dihydrolipoyl]-L-lysyl-[protein] + (6R)-5,10-methylene-5,6,7,8-tetrahydrofolate + NH4(+)</text>
        <dbReference type="Rhea" id="RHEA:16945"/>
        <dbReference type="Rhea" id="RHEA-COMP:10475"/>
        <dbReference type="Rhea" id="RHEA-COMP:10492"/>
        <dbReference type="ChEBI" id="CHEBI:15636"/>
        <dbReference type="ChEBI" id="CHEBI:28938"/>
        <dbReference type="ChEBI" id="CHEBI:57453"/>
        <dbReference type="ChEBI" id="CHEBI:83100"/>
        <dbReference type="ChEBI" id="CHEBI:83143"/>
        <dbReference type="EC" id="2.1.2.10"/>
    </reaction>
</comment>
<comment type="similarity">
    <text evidence="1 7">Belongs to the GcvT family.</text>
</comment>
<dbReference type="PANTHER" id="PTHR43757">
    <property type="entry name" value="AMINOMETHYLTRANSFERASE"/>
    <property type="match status" value="1"/>
</dbReference>
<dbReference type="PANTHER" id="PTHR43757:SF2">
    <property type="entry name" value="AMINOMETHYLTRANSFERASE, MITOCHONDRIAL"/>
    <property type="match status" value="1"/>
</dbReference>
<dbReference type="InterPro" id="IPR028896">
    <property type="entry name" value="GcvT/YgfZ/DmdA"/>
</dbReference>
<evidence type="ECO:0000256" key="5">
    <source>
        <dbReference type="ARBA" id="ARBA00031395"/>
    </source>
</evidence>
<protein>
    <recommendedName>
        <fullName evidence="2 7">Aminomethyltransferase</fullName>
        <ecNumber evidence="2 7">2.1.2.10</ecNumber>
    </recommendedName>
    <alternativeName>
        <fullName evidence="5 7">Glycine cleavage system T protein</fullName>
    </alternativeName>
</protein>
<comment type="subunit">
    <text evidence="7">The glycine cleavage system is composed of four proteins: P, T, L and H.</text>
</comment>
<evidence type="ECO:0000256" key="4">
    <source>
        <dbReference type="ARBA" id="ARBA00022679"/>
    </source>
</evidence>
<evidence type="ECO:0000256" key="8">
    <source>
        <dbReference type="PIRSR" id="PIRSR006487-1"/>
    </source>
</evidence>
<dbReference type="GO" id="GO:0008168">
    <property type="term" value="F:methyltransferase activity"/>
    <property type="evidence" value="ECO:0007669"/>
    <property type="project" value="UniProtKB-KW"/>
</dbReference>
<evidence type="ECO:0000256" key="2">
    <source>
        <dbReference type="ARBA" id="ARBA00012616"/>
    </source>
</evidence>
<dbReference type="InterPro" id="IPR006223">
    <property type="entry name" value="GcvT"/>
</dbReference>